<name>A0A4Z2I3K5_9TELE</name>
<evidence type="ECO:0000313" key="2">
    <source>
        <dbReference type="Proteomes" id="UP000314294"/>
    </source>
</evidence>
<dbReference type="Proteomes" id="UP000314294">
    <property type="component" value="Unassembled WGS sequence"/>
</dbReference>
<accession>A0A4Z2I3K5</accession>
<dbReference type="AlphaFoldDB" id="A0A4Z2I3K5"/>
<evidence type="ECO:0000313" key="1">
    <source>
        <dbReference type="EMBL" id="TNN72656.1"/>
    </source>
</evidence>
<sequence length="86" mass="9875">MPPGQAEPTLHLSLAEEDEVCKCLCIVVRVETEDFKSRGALAHCTVPEIDNEKVNLWQLEYQEMTFGPGDRLLYFPNHIHRVPKLQ</sequence>
<organism evidence="1 2">
    <name type="scientific">Liparis tanakae</name>
    <name type="common">Tanaka's snailfish</name>
    <dbReference type="NCBI Taxonomy" id="230148"/>
    <lineage>
        <taxon>Eukaryota</taxon>
        <taxon>Metazoa</taxon>
        <taxon>Chordata</taxon>
        <taxon>Craniata</taxon>
        <taxon>Vertebrata</taxon>
        <taxon>Euteleostomi</taxon>
        <taxon>Actinopterygii</taxon>
        <taxon>Neopterygii</taxon>
        <taxon>Teleostei</taxon>
        <taxon>Neoteleostei</taxon>
        <taxon>Acanthomorphata</taxon>
        <taxon>Eupercaria</taxon>
        <taxon>Perciformes</taxon>
        <taxon>Cottioidei</taxon>
        <taxon>Cottales</taxon>
        <taxon>Liparidae</taxon>
        <taxon>Liparis</taxon>
    </lineage>
</organism>
<proteinExistence type="predicted"/>
<reference evidence="1 2" key="1">
    <citation type="submission" date="2019-03" db="EMBL/GenBank/DDBJ databases">
        <title>First draft genome of Liparis tanakae, snailfish: a comprehensive survey of snailfish specific genes.</title>
        <authorList>
            <person name="Kim W."/>
            <person name="Song I."/>
            <person name="Jeong J.-H."/>
            <person name="Kim D."/>
            <person name="Kim S."/>
            <person name="Ryu S."/>
            <person name="Song J.Y."/>
            <person name="Lee S.K."/>
        </authorList>
    </citation>
    <scope>NUCLEOTIDE SEQUENCE [LARGE SCALE GENOMIC DNA]</scope>
    <source>
        <tissue evidence="1">Muscle</tissue>
    </source>
</reference>
<comment type="caution">
    <text evidence="1">The sequence shown here is derived from an EMBL/GenBank/DDBJ whole genome shotgun (WGS) entry which is preliminary data.</text>
</comment>
<protein>
    <submittedName>
        <fullName evidence="1">Uncharacterized protein</fullName>
    </submittedName>
</protein>
<keyword evidence="2" id="KW-1185">Reference proteome</keyword>
<dbReference type="EMBL" id="SRLO01000134">
    <property type="protein sequence ID" value="TNN72656.1"/>
    <property type="molecule type" value="Genomic_DNA"/>
</dbReference>
<gene>
    <name evidence="1" type="ORF">EYF80_017105</name>
</gene>